<dbReference type="NCBIfam" id="NF041659">
    <property type="entry name" value="Papain_Inhib"/>
    <property type="match status" value="1"/>
</dbReference>
<feature type="signal peptide" evidence="2">
    <location>
        <begin position="1"/>
        <end position="21"/>
    </location>
</feature>
<dbReference type="GO" id="GO:0004867">
    <property type="term" value="F:serine-type endopeptidase inhibitor activity"/>
    <property type="evidence" value="ECO:0007669"/>
    <property type="project" value="InterPro"/>
</dbReference>
<dbReference type="PANTHER" id="PTHR31836:SF28">
    <property type="entry name" value="SRCR DOMAIN-CONTAINING PROTEIN-RELATED"/>
    <property type="match status" value="1"/>
</dbReference>
<reference evidence="4 5" key="1">
    <citation type="submission" date="2016-07" db="EMBL/GenBank/DDBJ databases">
        <title>Complete genome sequence of the Lentzea guizhouensis DHS C013.</title>
        <authorList>
            <person name="Cao C."/>
        </authorList>
    </citation>
    <scope>NUCLEOTIDE SEQUENCE [LARGE SCALE GENOMIC DNA]</scope>
    <source>
        <strain evidence="4 5">DHS C013</strain>
    </source>
</reference>
<dbReference type="PANTHER" id="PTHR31836">
    <property type="match status" value="1"/>
</dbReference>
<dbReference type="EMBL" id="CP016793">
    <property type="protein sequence ID" value="ANZ39500.1"/>
    <property type="molecule type" value="Genomic_DNA"/>
</dbReference>
<dbReference type="InterPro" id="IPR048197">
    <property type="entry name" value="Papain_inhib"/>
</dbReference>
<dbReference type="InterPro" id="IPR051477">
    <property type="entry name" value="Expansin_CellWall"/>
</dbReference>
<evidence type="ECO:0000256" key="1">
    <source>
        <dbReference type="ARBA" id="ARBA00022729"/>
    </source>
</evidence>
<name>A0A1B2HP61_9PSEU</name>
<evidence type="ECO:0000259" key="3">
    <source>
        <dbReference type="Pfam" id="PF03330"/>
    </source>
</evidence>
<accession>A0A1B2HP61</accession>
<keyword evidence="1 2" id="KW-0732">Signal</keyword>
<keyword evidence="5" id="KW-1185">Reference proteome</keyword>
<feature type="domain" description="RlpA-like protein double-psi beta-barrel" evidence="3">
    <location>
        <begin position="24"/>
        <end position="117"/>
    </location>
</feature>
<dbReference type="InterPro" id="IPR036908">
    <property type="entry name" value="RlpA-like_sf"/>
</dbReference>
<evidence type="ECO:0000313" key="5">
    <source>
        <dbReference type="Proteomes" id="UP000093053"/>
    </source>
</evidence>
<organism evidence="4 5">
    <name type="scientific">Lentzea guizhouensis</name>
    <dbReference type="NCBI Taxonomy" id="1586287"/>
    <lineage>
        <taxon>Bacteria</taxon>
        <taxon>Bacillati</taxon>
        <taxon>Actinomycetota</taxon>
        <taxon>Actinomycetes</taxon>
        <taxon>Pseudonocardiales</taxon>
        <taxon>Pseudonocardiaceae</taxon>
        <taxon>Lentzea</taxon>
    </lineage>
</organism>
<dbReference type="CDD" id="cd22273">
    <property type="entry name" value="DPBB_SPI-like"/>
    <property type="match status" value="1"/>
</dbReference>
<dbReference type="InterPro" id="IPR009009">
    <property type="entry name" value="RlpA-like_DPBB"/>
</dbReference>
<dbReference type="Pfam" id="PF03330">
    <property type="entry name" value="DPBB_1"/>
    <property type="match status" value="1"/>
</dbReference>
<dbReference type="AlphaFoldDB" id="A0A1B2HP61"/>
<feature type="chain" id="PRO_5039213593" description="RlpA-like protein double-psi beta-barrel domain-containing protein" evidence="2">
    <location>
        <begin position="22"/>
        <end position="124"/>
    </location>
</feature>
<dbReference type="GO" id="GO:0004869">
    <property type="term" value="F:cysteine-type endopeptidase inhibitor activity"/>
    <property type="evidence" value="ECO:0007669"/>
    <property type="project" value="InterPro"/>
</dbReference>
<evidence type="ECO:0000313" key="4">
    <source>
        <dbReference type="EMBL" id="ANZ39500.1"/>
    </source>
</evidence>
<evidence type="ECO:0000256" key="2">
    <source>
        <dbReference type="SAM" id="SignalP"/>
    </source>
</evidence>
<dbReference type="OrthoDB" id="5499927at2"/>
<dbReference type="KEGG" id="led:BBK82_29080"/>
<dbReference type="SUPFAM" id="SSF50685">
    <property type="entry name" value="Barwin-like endoglucanases"/>
    <property type="match status" value="1"/>
</dbReference>
<dbReference type="Proteomes" id="UP000093053">
    <property type="component" value="Chromosome"/>
</dbReference>
<dbReference type="RefSeq" id="WP_065917841.1">
    <property type="nucleotide sequence ID" value="NZ_CP016793.1"/>
</dbReference>
<dbReference type="STRING" id="1586287.BBK82_29080"/>
<gene>
    <name evidence="4" type="ORF">BBK82_29080</name>
</gene>
<protein>
    <recommendedName>
        <fullName evidence="3">RlpA-like protein double-psi beta-barrel domain-containing protein</fullName>
    </recommendedName>
</protein>
<dbReference type="Gene3D" id="2.40.40.10">
    <property type="entry name" value="RlpA-like domain"/>
    <property type="match status" value="1"/>
</dbReference>
<proteinExistence type="predicted"/>
<sequence length="124" mass="13254">MRVTALLMTLITALLSGTGTAAAVTGKATYYNDRGYGACGTQIDASTQLLVAVPKGLWTTPNPNNDPLCTKQVRVTYNGRTITVPVKDKCFGCDNTHIDLSEPAFRQLGDPNAGVLQPVTWQIV</sequence>